<dbReference type="EMBL" id="CAJJDN010000193">
    <property type="protein sequence ID" value="CAD8128653.1"/>
    <property type="molecule type" value="Genomic_DNA"/>
</dbReference>
<protein>
    <recommendedName>
        <fullName evidence="3">MORN repeat-containing protein</fullName>
    </recommendedName>
</protein>
<dbReference type="AlphaFoldDB" id="A0A8S1RMP9"/>
<evidence type="ECO:0000313" key="1">
    <source>
        <dbReference type="EMBL" id="CAD8128653.1"/>
    </source>
</evidence>
<name>A0A8S1RMP9_9CILI</name>
<reference evidence="1" key="1">
    <citation type="submission" date="2021-01" db="EMBL/GenBank/DDBJ databases">
        <authorList>
            <consortium name="Genoscope - CEA"/>
            <person name="William W."/>
        </authorList>
    </citation>
    <scope>NUCLEOTIDE SEQUENCE</scope>
</reference>
<evidence type="ECO:0000313" key="2">
    <source>
        <dbReference type="Proteomes" id="UP000692954"/>
    </source>
</evidence>
<comment type="caution">
    <text evidence="1">The sequence shown here is derived from an EMBL/GenBank/DDBJ whole genome shotgun (WGS) entry which is preliminary data.</text>
</comment>
<proteinExistence type="predicted"/>
<sequence length="187" mass="22067">MNTLEVDFIRSKILVLTKLEGEQRNRKNIQVIVKQLMKVNIILMVIKQVHGILCIDKTAENHLKNYDGSYYYIEGVSRKFGKWTELRQRFYEDKQIIYNGGYDMQGNKKGRWGILYRYKSSKPFEIIGGGLYLEKVGGTRKFGKWIELDEQNIDWNYNTLHGEYNDQGMKVGQWVIQSEKVEFPIID</sequence>
<dbReference type="Proteomes" id="UP000692954">
    <property type="component" value="Unassembled WGS sequence"/>
</dbReference>
<gene>
    <name evidence="1" type="ORF">PSON_ATCC_30995.1.T1930006</name>
</gene>
<evidence type="ECO:0008006" key="3">
    <source>
        <dbReference type="Google" id="ProtNLM"/>
    </source>
</evidence>
<keyword evidence="2" id="KW-1185">Reference proteome</keyword>
<organism evidence="1 2">
    <name type="scientific">Paramecium sonneborni</name>
    <dbReference type="NCBI Taxonomy" id="65129"/>
    <lineage>
        <taxon>Eukaryota</taxon>
        <taxon>Sar</taxon>
        <taxon>Alveolata</taxon>
        <taxon>Ciliophora</taxon>
        <taxon>Intramacronucleata</taxon>
        <taxon>Oligohymenophorea</taxon>
        <taxon>Peniculida</taxon>
        <taxon>Parameciidae</taxon>
        <taxon>Paramecium</taxon>
    </lineage>
</organism>
<dbReference type="PANTHER" id="PTHR33706">
    <property type="entry name" value="MORN VARIANT REPEAT PROTEIN"/>
    <property type="match status" value="1"/>
</dbReference>
<accession>A0A8S1RMP9</accession>
<dbReference type="PANTHER" id="PTHR33706:SF1">
    <property type="entry name" value="TPR REPEAT PROTEIN"/>
    <property type="match status" value="1"/>
</dbReference>
<dbReference type="OrthoDB" id="10688904at2759"/>